<evidence type="ECO:0000259" key="1">
    <source>
        <dbReference type="PROSITE" id="PS51707"/>
    </source>
</evidence>
<feature type="domain" description="CYTH" evidence="1">
    <location>
        <begin position="2"/>
        <end position="169"/>
    </location>
</feature>
<protein>
    <recommendedName>
        <fullName evidence="1">CYTH domain-containing protein</fullName>
    </recommendedName>
</protein>
<name>A0A2N3I592_9BACT</name>
<evidence type="ECO:0000313" key="3">
    <source>
        <dbReference type="Proteomes" id="UP000233535"/>
    </source>
</evidence>
<accession>A0A2N3I592</accession>
<dbReference type="Proteomes" id="UP000233535">
    <property type="component" value="Unassembled WGS sequence"/>
</dbReference>
<dbReference type="SUPFAM" id="SSF55154">
    <property type="entry name" value="CYTH-like phosphatases"/>
    <property type="match status" value="1"/>
</dbReference>
<dbReference type="InterPro" id="IPR008173">
    <property type="entry name" value="Adenylyl_cyclase_CyaB"/>
</dbReference>
<dbReference type="CDD" id="cd07890">
    <property type="entry name" value="CYTH-like_AC_IV-like"/>
    <property type="match status" value="1"/>
</dbReference>
<evidence type="ECO:0000313" key="2">
    <source>
        <dbReference type="EMBL" id="PKQ65477.1"/>
    </source>
</evidence>
<keyword evidence="3" id="KW-1185">Reference proteome</keyword>
<reference evidence="2 3" key="1">
    <citation type="journal article" date="2017" name="Front. Microbiol.">
        <title>Labilibaculum manganireducens gen. nov., sp. nov. and Labilibaculum filiforme sp. nov., Novel Bacteroidetes Isolated from Subsurface Sediments of the Baltic Sea.</title>
        <authorList>
            <person name="Vandieken V."/>
            <person name="Marshall I.P."/>
            <person name="Niemann H."/>
            <person name="Engelen B."/>
            <person name="Cypionka H."/>
        </authorList>
    </citation>
    <scope>NUCLEOTIDE SEQUENCE [LARGE SCALE GENOMIC DNA]</scope>
    <source>
        <strain evidence="2 3">59.16B</strain>
    </source>
</reference>
<dbReference type="Pfam" id="PF01928">
    <property type="entry name" value="CYTH"/>
    <property type="match status" value="1"/>
</dbReference>
<dbReference type="OrthoDB" id="271656at2"/>
<dbReference type="InterPro" id="IPR023577">
    <property type="entry name" value="CYTH_domain"/>
</dbReference>
<dbReference type="RefSeq" id="WP_101259410.1">
    <property type="nucleotide sequence ID" value="NZ_MVDD01000001.1"/>
</dbReference>
<dbReference type="EMBL" id="MVDD01000001">
    <property type="protein sequence ID" value="PKQ65477.1"/>
    <property type="molecule type" value="Genomic_DNA"/>
</dbReference>
<dbReference type="Gene3D" id="2.40.320.10">
    <property type="entry name" value="Hypothetical Protein Pfu-838710-001"/>
    <property type="match status" value="1"/>
</dbReference>
<dbReference type="PANTHER" id="PTHR21028">
    <property type="entry name" value="SI:CH211-156B7.4"/>
    <property type="match status" value="1"/>
</dbReference>
<dbReference type="PANTHER" id="PTHR21028:SF2">
    <property type="entry name" value="CYTH DOMAIN-CONTAINING PROTEIN"/>
    <property type="match status" value="1"/>
</dbReference>
<proteinExistence type="predicted"/>
<comment type="caution">
    <text evidence="2">The sequence shown here is derived from an EMBL/GenBank/DDBJ whole genome shotgun (WGS) entry which is preliminary data.</text>
</comment>
<gene>
    <name evidence="2" type="ORF">BZG02_00270</name>
</gene>
<sequence>MQTNIELKAYCKNKDKIREILLSIGAIYKNIDSQTDTYFHSKSGILKLREGANENKLIHYLREDKKGASESQVNYYSSEPNSGLKVILEKTVGTKCIVKKTREIYSIGNVNFHIDTVKYLGDFIEIEAENKNGSISKEKLQEQCNLYIKTLEINAKDLVSESYSDILQQNNLFSQILVDE</sequence>
<dbReference type="AlphaFoldDB" id="A0A2N3I592"/>
<dbReference type="PROSITE" id="PS51707">
    <property type="entry name" value="CYTH"/>
    <property type="match status" value="1"/>
</dbReference>
<dbReference type="SMART" id="SM01118">
    <property type="entry name" value="CYTH"/>
    <property type="match status" value="1"/>
</dbReference>
<dbReference type="InterPro" id="IPR033469">
    <property type="entry name" value="CYTH-like_dom_sf"/>
</dbReference>
<organism evidence="2 3">
    <name type="scientific">Labilibaculum filiforme</name>
    <dbReference type="NCBI Taxonomy" id="1940526"/>
    <lineage>
        <taxon>Bacteria</taxon>
        <taxon>Pseudomonadati</taxon>
        <taxon>Bacteroidota</taxon>
        <taxon>Bacteroidia</taxon>
        <taxon>Marinilabiliales</taxon>
        <taxon>Marinifilaceae</taxon>
        <taxon>Labilibaculum</taxon>
    </lineage>
</organism>